<protein>
    <submittedName>
        <fullName evidence="1">Uncharacterized protein</fullName>
    </submittedName>
</protein>
<name>A0AAV6HJ81_9TELE</name>
<accession>A0AAV6HJ81</accession>
<reference evidence="1 2" key="1">
    <citation type="submission" date="2020-10" db="EMBL/GenBank/DDBJ databases">
        <title>Chromosome-scale genome assembly of the Allis shad, Alosa alosa.</title>
        <authorList>
            <person name="Margot Z."/>
            <person name="Christophe K."/>
            <person name="Cabau C."/>
            <person name="Louis A."/>
            <person name="Berthelot C."/>
            <person name="Parey E."/>
            <person name="Roest Crollius H."/>
            <person name="Montfort J."/>
            <person name="Robinson-Rechavi M."/>
            <person name="Bucao C."/>
            <person name="Bouchez O."/>
            <person name="Gislard M."/>
            <person name="Lluch J."/>
            <person name="Milhes M."/>
            <person name="Lampietro C."/>
            <person name="Lopez Roques C."/>
            <person name="Donnadieu C."/>
            <person name="Braasch I."/>
            <person name="Desvignes T."/>
            <person name="Postlethwait J."/>
            <person name="Bobe J."/>
            <person name="Guiguen Y."/>
        </authorList>
    </citation>
    <scope>NUCLEOTIDE SEQUENCE [LARGE SCALE GENOMIC DNA]</scope>
    <source>
        <strain evidence="1">M-15738</strain>
        <tissue evidence="1">Blood</tissue>
    </source>
</reference>
<proteinExistence type="predicted"/>
<keyword evidence="2" id="KW-1185">Reference proteome</keyword>
<sequence length="60" mass="6800">MIPLPHVVFYTSEQRVIGIKDGIIHMAKHQSEQLHPSSSRCLLIPDVQVGMWIHVLSKTP</sequence>
<gene>
    <name evidence="1" type="ORF">AALO_G00005360</name>
</gene>
<dbReference type="AlphaFoldDB" id="A0AAV6HJ81"/>
<evidence type="ECO:0000313" key="1">
    <source>
        <dbReference type="EMBL" id="KAG5285611.1"/>
    </source>
</evidence>
<evidence type="ECO:0000313" key="2">
    <source>
        <dbReference type="Proteomes" id="UP000823561"/>
    </source>
</evidence>
<comment type="caution">
    <text evidence="1">The sequence shown here is derived from an EMBL/GenBank/DDBJ whole genome shotgun (WGS) entry which is preliminary data.</text>
</comment>
<organism evidence="1 2">
    <name type="scientific">Alosa alosa</name>
    <name type="common">allis shad</name>
    <dbReference type="NCBI Taxonomy" id="278164"/>
    <lineage>
        <taxon>Eukaryota</taxon>
        <taxon>Metazoa</taxon>
        <taxon>Chordata</taxon>
        <taxon>Craniata</taxon>
        <taxon>Vertebrata</taxon>
        <taxon>Euteleostomi</taxon>
        <taxon>Actinopterygii</taxon>
        <taxon>Neopterygii</taxon>
        <taxon>Teleostei</taxon>
        <taxon>Clupei</taxon>
        <taxon>Clupeiformes</taxon>
        <taxon>Clupeoidei</taxon>
        <taxon>Clupeidae</taxon>
        <taxon>Alosa</taxon>
    </lineage>
</organism>
<dbReference type="EMBL" id="JADWDJ010000001">
    <property type="protein sequence ID" value="KAG5285611.1"/>
    <property type="molecule type" value="Genomic_DNA"/>
</dbReference>
<dbReference type="Proteomes" id="UP000823561">
    <property type="component" value="Chromosome 1"/>
</dbReference>